<dbReference type="GO" id="GO:0005737">
    <property type="term" value="C:cytoplasm"/>
    <property type="evidence" value="ECO:0007669"/>
    <property type="project" value="TreeGrafter"/>
</dbReference>
<proteinExistence type="predicted"/>
<dbReference type="GO" id="GO:0005634">
    <property type="term" value="C:nucleus"/>
    <property type="evidence" value="ECO:0007669"/>
    <property type="project" value="TreeGrafter"/>
</dbReference>
<dbReference type="Proteomes" id="UP000504632">
    <property type="component" value="Chromosome 3"/>
</dbReference>
<dbReference type="OrthoDB" id="2120499at2759"/>
<organism evidence="1 2">
    <name type="scientific">Chanos chanos</name>
    <name type="common">Milkfish</name>
    <name type="synonym">Mugil chanos</name>
    <dbReference type="NCBI Taxonomy" id="29144"/>
    <lineage>
        <taxon>Eukaryota</taxon>
        <taxon>Metazoa</taxon>
        <taxon>Chordata</taxon>
        <taxon>Craniata</taxon>
        <taxon>Vertebrata</taxon>
        <taxon>Euteleostomi</taxon>
        <taxon>Actinopterygii</taxon>
        <taxon>Neopterygii</taxon>
        <taxon>Teleostei</taxon>
        <taxon>Ostariophysi</taxon>
        <taxon>Gonorynchiformes</taxon>
        <taxon>Chanidae</taxon>
        <taxon>Chanos</taxon>
    </lineage>
</organism>
<dbReference type="PANTHER" id="PTHR15510:SF5">
    <property type="entry name" value="SPERM-ASSOCIATED ANTIGEN 8"/>
    <property type="match status" value="1"/>
</dbReference>
<keyword evidence="1" id="KW-1185">Reference proteome</keyword>
<evidence type="ECO:0000313" key="2">
    <source>
        <dbReference type="RefSeq" id="XP_030625079.1"/>
    </source>
</evidence>
<gene>
    <name evidence="2" type="primary">spag8</name>
</gene>
<name>A0A6J2UYJ0_CHACN</name>
<dbReference type="InterPro" id="IPR026124">
    <property type="entry name" value="Sperm-assoc_Ag8"/>
</dbReference>
<sequence length="141" mass="15821">MSAQVQGISTVRAAFTQPQRTGVRQKGLRSELLEKYLLQKISEQVTAEFNPEPPTTEFCSTMKADYTVEGFQSVTPPSSTERTYATEQAITFWSDNWQRVQGVTAVQTLDSPFKRNATFSTPIGLQMGEDTPYVPDHDDHL</sequence>
<dbReference type="GO" id="GO:0045944">
    <property type="term" value="P:positive regulation of transcription by RNA polymerase II"/>
    <property type="evidence" value="ECO:0007669"/>
    <property type="project" value="TreeGrafter"/>
</dbReference>
<dbReference type="GO" id="GO:0008017">
    <property type="term" value="F:microtubule binding"/>
    <property type="evidence" value="ECO:0007669"/>
    <property type="project" value="InterPro"/>
</dbReference>
<dbReference type="RefSeq" id="XP_030625079.1">
    <property type="nucleotide sequence ID" value="XM_030769219.1"/>
</dbReference>
<dbReference type="GeneID" id="115807991"/>
<dbReference type="FunCoup" id="A0A6J2UYJ0">
    <property type="interactions" value="1"/>
</dbReference>
<protein>
    <submittedName>
        <fullName evidence="2">Sperm-associated antigen 8</fullName>
    </submittedName>
</protein>
<evidence type="ECO:0000313" key="1">
    <source>
        <dbReference type="Proteomes" id="UP000504632"/>
    </source>
</evidence>
<dbReference type="CTD" id="26206"/>
<reference evidence="2" key="1">
    <citation type="submission" date="2025-08" db="UniProtKB">
        <authorList>
            <consortium name="RefSeq"/>
        </authorList>
    </citation>
    <scope>IDENTIFICATION</scope>
</reference>
<accession>A0A6J2UYJ0</accession>
<dbReference type="InParanoid" id="A0A6J2UYJ0"/>
<dbReference type="PANTHER" id="PTHR15510">
    <property type="entry name" value="SPERM-ASSOCIATED ANTIGEN 8"/>
    <property type="match status" value="1"/>
</dbReference>
<dbReference type="Pfam" id="PF22584">
    <property type="entry name" value="CFAP143"/>
    <property type="match status" value="1"/>
</dbReference>
<dbReference type="AlphaFoldDB" id="A0A6J2UYJ0"/>